<dbReference type="Pfam" id="PF03140">
    <property type="entry name" value="DUF247"/>
    <property type="match status" value="2"/>
</dbReference>
<dbReference type="PANTHER" id="PTHR31170:SF25">
    <property type="entry name" value="BNAA09G04570D PROTEIN"/>
    <property type="match status" value="1"/>
</dbReference>
<evidence type="ECO:0000256" key="1">
    <source>
        <dbReference type="SAM" id="Phobius"/>
    </source>
</evidence>
<dbReference type="Pfam" id="PF01105">
    <property type="entry name" value="EMP24_GP25L"/>
    <property type="match status" value="1"/>
</dbReference>
<dbReference type="PANTHER" id="PTHR31170">
    <property type="entry name" value="BNAC04G53230D PROTEIN"/>
    <property type="match status" value="1"/>
</dbReference>
<dbReference type="AlphaFoldDB" id="A0A087GV80"/>
<dbReference type="Proteomes" id="UP000029120">
    <property type="component" value="Chromosome 5"/>
</dbReference>
<evidence type="ECO:0000313" key="4">
    <source>
        <dbReference type="Proteomes" id="UP000029120"/>
    </source>
</evidence>
<organism evidence="3 4">
    <name type="scientific">Arabis alpina</name>
    <name type="common">Alpine rock-cress</name>
    <dbReference type="NCBI Taxonomy" id="50452"/>
    <lineage>
        <taxon>Eukaryota</taxon>
        <taxon>Viridiplantae</taxon>
        <taxon>Streptophyta</taxon>
        <taxon>Embryophyta</taxon>
        <taxon>Tracheophyta</taxon>
        <taxon>Spermatophyta</taxon>
        <taxon>Magnoliopsida</taxon>
        <taxon>eudicotyledons</taxon>
        <taxon>Gunneridae</taxon>
        <taxon>Pentapetalae</taxon>
        <taxon>rosids</taxon>
        <taxon>malvids</taxon>
        <taxon>Brassicales</taxon>
        <taxon>Brassicaceae</taxon>
        <taxon>Arabideae</taxon>
        <taxon>Arabis</taxon>
    </lineage>
</organism>
<dbReference type="EMBL" id="CM002873">
    <property type="protein sequence ID" value="KFK33782.1"/>
    <property type="molecule type" value="Genomic_DNA"/>
</dbReference>
<dbReference type="SMART" id="SM01190">
    <property type="entry name" value="EMP24_GP25L"/>
    <property type="match status" value="1"/>
</dbReference>
<name>A0A087GV80_ARAAL</name>
<dbReference type="OrthoDB" id="1929172at2759"/>
<dbReference type="eggNOG" id="KOG1691">
    <property type="taxonomic scope" value="Eukaryota"/>
</dbReference>
<keyword evidence="1" id="KW-0812">Transmembrane</keyword>
<dbReference type="PROSITE" id="PS50866">
    <property type="entry name" value="GOLD"/>
    <property type="match status" value="1"/>
</dbReference>
<gene>
    <name evidence="3" type="ordered locus">AALP_Aa5g059300</name>
</gene>
<sequence>MRELEEKARDCYQGSICLSSNEFTEMLVLDGCFVLEIFRGTFEGFSKLGYGRNDPVFAMRGSMHSIQRDMVKTNNPIADKEEEELHCLDVFRRSLLKPSLTPEPRLSRQRWSTKMHVADKSQQQLIHCVTELRDAGIKFKRRNTDRFWNIRFKNGYLEIPKLLIHDGTMSIFSNLIAFEQCHIDSSNDILSYIIFMENLIVSAEDASYLRYCGIIEHCFLAFNNEIKEIEKYKIHMTTSRWIITMMIMTMMMMRIGESMRLDLESGATKCISDEIKLNSMTVGTYHIANPNEAALHLPPSHKLFVTVTSPKGHSHHHAENVESGKFVFTADETGDYSTCFVAPGYRPAAKFAVDFEWKSGVEAKDWANIAKRGHINMLEVEVRKLLDVTDTIHDEMFQLRERELEMYELNRTTNSRMAALSFLSLVVTLLVAGLQLWHLKSFLERKKLL</sequence>
<evidence type="ECO:0000259" key="2">
    <source>
        <dbReference type="PROSITE" id="PS50866"/>
    </source>
</evidence>
<feature type="transmembrane region" description="Helical" evidence="1">
    <location>
        <begin position="417"/>
        <end position="437"/>
    </location>
</feature>
<keyword evidence="1" id="KW-1133">Transmembrane helix</keyword>
<dbReference type="InterPro" id="IPR004158">
    <property type="entry name" value="DUF247_pln"/>
</dbReference>
<proteinExistence type="predicted"/>
<protein>
    <recommendedName>
        <fullName evidence="2">GOLD domain-containing protein</fullName>
    </recommendedName>
</protein>
<keyword evidence="4" id="KW-1185">Reference proteome</keyword>
<dbReference type="InterPro" id="IPR009038">
    <property type="entry name" value="GOLD_dom"/>
</dbReference>
<keyword evidence="1" id="KW-0472">Membrane</keyword>
<reference evidence="4" key="1">
    <citation type="journal article" date="2015" name="Nat. Plants">
        <title>Genome expansion of Arabis alpina linked with retrotransposition and reduced symmetric DNA methylation.</title>
        <authorList>
            <person name="Willing E.M."/>
            <person name="Rawat V."/>
            <person name="Mandakova T."/>
            <person name="Maumus F."/>
            <person name="James G.V."/>
            <person name="Nordstroem K.J."/>
            <person name="Becker C."/>
            <person name="Warthmann N."/>
            <person name="Chica C."/>
            <person name="Szarzynska B."/>
            <person name="Zytnicki M."/>
            <person name="Albani M.C."/>
            <person name="Kiefer C."/>
            <person name="Bergonzi S."/>
            <person name="Castaings L."/>
            <person name="Mateos J.L."/>
            <person name="Berns M.C."/>
            <person name="Bujdoso N."/>
            <person name="Piofczyk T."/>
            <person name="de Lorenzo L."/>
            <person name="Barrero-Sicilia C."/>
            <person name="Mateos I."/>
            <person name="Piednoel M."/>
            <person name="Hagmann J."/>
            <person name="Chen-Min-Tao R."/>
            <person name="Iglesias-Fernandez R."/>
            <person name="Schuster S.C."/>
            <person name="Alonso-Blanco C."/>
            <person name="Roudier F."/>
            <person name="Carbonero P."/>
            <person name="Paz-Ares J."/>
            <person name="Davis S.J."/>
            <person name="Pecinka A."/>
            <person name="Quesneville H."/>
            <person name="Colot V."/>
            <person name="Lysak M.A."/>
            <person name="Weigel D."/>
            <person name="Coupland G."/>
            <person name="Schneeberger K."/>
        </authorList>
    </citation>
    <scope>NUCLEOTIDE SEQUENCE [LARGE SCALE GENOMIC DNA]</scope>
    <source>
        <strain evidence="4">cv. Pajares</strain>
    </source>
</reference>
<evidence type="ECO:0000313" key="3">
    <source>
        <dbReference type="EMBL" id="KFK33782.1"/>
    </source>
</evidence>
<accession>A0A087GV80</accession>
<feature type="domain" description="GOLD" evidence="2">
    <location>
        <begin position="268"/>
        <end position="382"/>
    </location>
</feature>
<dbReference type="Gramene" id="KFK33782">
    <property type="protein sequence ID" value="KFK33782"/>
    <property type="gene ID" value="AALP_AA5G059300"/>
</dbReference>